<name>A0A176WFN8_MARPO</name>
<gene>
    <name evidence="1" type="ORF">AXG93_3384s2000</name>
</gene>
<evidence type="ECO:0000313" key="2">
    <source>
        <dbReference type="Proteomes" id="UP000077202"/>
    </source>
</evidence>
<accession>A0A176WFN8</accession>
<dbReference type="InterPro" id="IPR025638">
    <property type="entry name" value="DUF4336"/>
</dbReference>
<sequence length="504" mass="55179">MARVPGAAAMRETPLHASVLGSSFNAKLVAPNSSSGVVYGRNGFFDCNLSAASAECEFFCRASSAGELCSPSSRVSILNSTVRRGSRASGRVLASAVEETGKSKSGGRFYFNVTGFPFPLGPFLSRRTIRTEMQRGSIWLFEQEQALGFSSVTTNTRMTVIKLKSGGLWVHAPIGPTDECIQLLKELELPIEYIVLPTFAYEHKIFVGPFSRAFPKAQVWVAPRQWSWPLNLPLPFLGIFGAKVLKDDELVTPWADEIEHKILSCPEVGIGPYVEVAFYHKASRSLLVTDAVIFVPDKPPSVVSKEALLDAARNGLAVKVLSAGKEVPDDPIVDNEENRQRGKCFFKLSAAGWSRWERMVLQILFLGPSNLLEPTQSFRQMSKKLIVSPIVKTLVYNKVPDKVKIWVDSIARDWKFKQIIPCHFSGPVAADARVFKAAFAFLSDLVEEKSGSSESPLSSLVGFFGRAAAAVTYPTADMKTLSSLDNFLVSTGAVKKTVSGKKKK</sequence>
<dbReference type="PANTHER" id="PTHR33835">
    <property type="entry name" value="YALI0C07656P"/>
    <property type="match status" value="1"/>
</dbReference>
<keyword evidence="2" id="KW-1185">Reference proteome</keyword>
<evidence type="ECO:0008006" key="3">
    <source>
        <dbReference type="Google" id="ProtNLM"/>
    </source>
</evidence>
<evidence type="ECO:0000313" key="1">
    <source>
        <dbReference type="EMBL" id="OAE31724.1"/>
    </source>
</evidence>
<dbReference type="Pfam" id="PF14234">
    <property type="entry name" value="DUF4336"/>
    <property type="match status" value="2"/>
</dbReference>
<dbReference type="Proteomes" id="UP000077202">
    <property type="component" value="Unassembled WGS sequence"/>
</dbReference>
<comment type="caution">
    <text evidence="1">The sequence shown here is derived from an EMBL/GenBank/DDBJ whole genome shotgun (WGS) entry which is preliminary data.</text>
</comment>
<protein>
    <recommendedName>
        <fullName evidence="3">DUF4336 domain-containing protein</fullName>
    </recommendedName>
</protein>
<dbReference type="PANTHER" id="PTHR33835:SF2">
    <property type="entry name" value="LYSINE-TRNA LIGASE"/>
    <property type="match status" value="1"/>
</dbReference>
<dbReference type="AlphaFoldDB" id="A0A176WFN8"/>
<proteinExistence type="predicted"/>
<reference evidence="1" key="1">
    <citation type="submission" date="2016-03" db="EMBL/GenBank/DDBJ databases">
        <title>Mechanisms controlling the formation of the plant cell surface in tip-growing cells are functionally conserved among land plants.</title>
        <authorList>
            <person name="Honkanen S."/>
            <person name="Jones V.A."/>
            <person name="Morieri G."/>
            <person name="Champion C."/>
            <person name="Hetherington A.J."/>
            <person name="Kelly S."/>
            <person name="Saint-Marcoux D."/>
            <person name="Proust H."/>
            <person name="Prescott H."/>
            <person name="Dolan L."/>
        </authorList>
    </citation>
    <scope>NUCLEOTIDE SEQUENCE [LARGE SCALE GENOMIC DNA]</scope>
    <source>
        <tissue evidence="1">Whole gametophyte</tissue>
    </source>
</reference>
<organism evidence="1 2">
    <name type="scientific">Marchantia polymorpha subsp. ruderalis</name>
    <dbReference type="NCBI Taxonomy" id="1480154"/>
    <lineage>
        <taxon>Eukaryota</taxon>
        <taxon>Viridiplantae</taxon>
        <taxon>Streptophyta</taxon>
        <taxon>Embryophyta</taxon>
        <taxon>Marchantiophyta</taxon>
        <taxon>Marchantiopsida</taxon>
        <taxon>Marchantiidae</taxon>
        <taxon>Marchantiales</taxon>
        <taxon>Marchantiaceae</taxon>
        <taxon>Marchantia</taxon>
    </lineage>
</organism>
<dbReference type="EMBL" id="LVLJ01000986">
    <property type="protein sequence ID" value="OAE31724.1"/>
    <property type="molecule type" value="Genomic_DNA"/>
</dbReference>